<keyword evidence="5" id="KW-0067">ATP-binding</keyword>
<organism evidence="9">
    <name type="scientific">Cereibacter sphaeroides (strain ATCC 17025 / ATH 2.4.3)</name>
    <name type="common">Rhodobacter sphaeroides</name>
    <dbReference type="NCBI Taxonomy" id="349102"/>
    <lineage>
        <taxon>Bacteria</taxon>
        <taxon>Pseudomonadati</taxon>
        <taxon>Pseudomonadota</taxon>
        <taxon>Alphaproteobacteria</taxon>
        <taxon>Rhodobacterales</taxon>
        <taxon>Paracoccaceae</taxon>
        <taxon>Cereibacter</taxon>
    </lineage>
</organism>
<dbReference type="PANTHER" id="PTHR42788">
    <property type="entry name" value="TAURINE IMPORT ATP-BINDING PROTEIN-RELATED"/>
    <property type="match status" value="1"/>
</dbReference>
<dbReference type="PROSITE" id="PS50893">
    <property type="entry name" value="ABC_TRANSPORTER_2"/>
    <property type="match status" value="1"/>
</dbReference>
<dbReference type="Pfam" id="PF00005">
    <property type="entry name" value="ABC_tran"/>
    <property type="match status" value="1"/>
</dbReference>
<keyword evidence="7" id="KW-0472">Membrane</keyword>
<dbReference type="EMBL" id="CP000661">
    <property type="protein sequence ID" value="ABP69672.1"/>
    <property type="molecule type" value="Genomic_DNA"/>
</dbReference>
<dbReference type="SUPFAM" id="SSF52540">
    <property type="entry name" value="P-loop containing nucleoside triphosphate hydrolases"/>
    <property type="match status" value="1"/>
</dbReference>
<keyword evidence="4" id="KW-0547">Nucleotide-binding</keyword>
<name>A4WQK8_CERS5</name>
<dbReference type="PROSITE" id="PS00211">
    <property type="entry name" value="ABC_TRANSPORTER_1"/>
    <property type="match status" value="1"/>
</dbReference>
<evidence type="ECO:0000256" key="7">
    <source>
        <dbReference type="ARBA" id="ARBA00023136"/>
    </source>
</evidence>
<dbReference type="InterPro" id="IPR003439">
    <property type="entry name" value="ABC_transporter-like_ATP-bd"/>
</dbReference>
<evidence type="ECO:0000256" key="5">
    <source>
        <dbReference type="ARBA" id="ARBA00022840"/>
    </source>
</evidence>
<sequence>MKLETFPTVEAGAPAAFSLRGVTRRLGGKTVLDRLDLDVPEGQFLAIVGKSGCGKSTLLRLLTGLDAPDEGRIDRGAARGPSDIRIMFQEARLLPWARVAENVAVGLTGLARGAEARQRAAALLDEVGLSGRGGDWPSALSGGQRQRVALARALIGKPKILALDEPLGALDALTRIEMQRLLHRIWHRQGFTAVLVTHDVAEAVMLADRIVMLDQGRIAMDLAVTLPRPRHHGDPEAARLEESILSRFFDEDR</sequence>
<dbReference type="KEGG" id="rsq:Rsph17025_0766"/>
<evidence type="ECO:0000313" key="9">
    <source>
        <dbReference type="EMBL" id="ABP69672.1"/>
    </source>
</evidence>
<feature type="domain" description="ABC transporter" evidence="8">
    <location>
        <begin position="17"/>
        <end position="240"/>
    </location>
</feature>
<protein>
    <submittedName>
        <fullName evidence="9">ABC transporter related</fullName>
    </submittedName>
</protein>
<evidence type="ECO:0000256" key="2">
    <source>
        <dbReference type="ARBA" id="ARBA00022448"/>
    </source>
</evidence>
<accession>A4WQK8</accession>
<keyword evidence="3" id="KW-1003">Cell membrane</keyword>
<dbReference type="eggNOG" id="COG1116">
    <property type="taxonomic scope" value="Bacteria"/>
</dbReference>
<evidence type="ECO:0000256" key="1">
    <source>
        <dbReference type="ARBA" id="ARBA00005417"/>
    </source>
</evidence>
<dbReference type="InterPro" id="IPR050166">
    <property type="entry name" value="ABC_transporter_ATP-bind"/>
</dbReference>
<dbReference type="GO" id="GO:0005524">
    <property type="term" value="F:ATP binding"/>
    <property type="evidence" value="ECO:0007669"/>
    <property type="project" value="UniProtKB-KW"/>
</dbReference>
<reference evidence="9" key="1">
    <citation type="submission" date="2007-04" db="EMBL/GenBank/DDBJ databases">
        <title>Complete sequence of chromosome of Rhodobacter sphaeroides ATCC 17025.</title>
        <authorList>
            <consortium name="US DOE Joint Genome Institute"/>
            <person name="Copeland A."/>
            <person name="Lucas S."/>
            <person name="Lapidus A."/>
            <person name="Barry K."/>
            <person name="Detter J.C."/>
            <person name="Glavina del Rio T."/>
            <person name="Hammon N."/>
            <person name="Israni S."/>
            <person name="Dalin E."/>
            <person name="Tice H."/>
            <person name="Pitluck S."/>
            <person name="Chertkov O."/>
            <person name="Brettin T."/>
            <person name="Bruce D."/>
            <person name="Han C."/>
            <person name="Schmutz J."/>
            <person name="Larimer F."/>
            <person name="Land M."/>
            <person name="Hauser L."/>
            <person name="Kyrpides N."/>
            <person name="Kim E."/>
            <person name="Richardson P."/>
            <person name="Mackenzie C."/>
            <person name="Choudhary M."/>
            <person name="Donohue T.J."/>
            <person name="Kaplan S."/>
        </authorList>
    </citation>
    <scope>NUCLEOTIDE SEQUENCE [LARGE SCALE GENOMIC DNA]</scope>
    <source>
        <strain evidence="9">ATCC 17025</strain>
    </source>
</reference>
<dbReference type="SMART" id="SM00382">
    <property type="entry name" value="AAA"/>
    <property type="match status" value="1"/>
</dbReference>
<dbReference type="InterPro" id="IPR017871">
    <property type="entry name" value="ABC_transporter-like_CS"/>
</dbReference>
<dbReference type="AlphaFoldDB" id="A4WQK8"/>
<dbReference type="GO" id="GO:0016887">
    <property type="term" value="F:ATP hydrolysis activity"/>
    <property type="evidence" value="ECO:0007669"/>
    <property type="project" value="InterPro"/>
</dbReference>
<dbReference type="HOGENOM" id="CLU_000604_1_22_5"/>
<dbReference type="BioCyc" id="RSPH349102:G1G8M-788-MONOMER"/>
<dbReference type="InterPro" id="IPR027417">
    <property type="entry name" value="P-loop_NTPase"/>
</dbReference>
<dbReference type="InterPro" id="IPR003593">
    <property type="entry name" value="AAA+_ATPase"/>
</dbReference>
<keyword evidence="6" id="KW-1278">Translocase</keyword>
<dbReference type="STRING" id="349102.Rsph17025_0766"/>
<proteinExistence type="inferred from homology"/>
<dbReference type="PANTHER" id="PTHR42788:SF17">
    <property type="entry name" value="ALIPHATIC SULFONATES IMPORT ATP-BINDING PROTEIN SSUB"/>
    <property type="match status" value="1"/>
</dbReference>
<evidence type="ECO:0000259" key="8">
    <source>
        <dbReference type="PROSITE" id="PS50893"/>
    </source>
</evidence>
<dbReference type="Gene3D" id="3.40.50.300">
    <property type="entry name" value="P-loop containing nucleotide triphosphate hydrolases"/>
    <property type="match status" value="1"/>
</dbReference>
<keyword evidence="2" id="KW-0813">Transport</keyword>
<gene>
    <name evidence="9" type="ordered locus">Rsph17025_0766</name>
</gene>
<evidence type="ECO:0000256" key="3">
    <source>
        <dbReference type="ARBA" id="ARBA00022475"/>
    </source>
</evidence>
<evidence type="ECO:0000256" key="4">
    <source>
        <dbReference type="ARBA" id="ARBA00022741"/>
    </source>
</evidence>
<comment type="similarity">
    <text evidence="1">Belongs to the ABC transporter superfamily.</text>
</comment>
<evidence type="ECO:0000256" key="6">
    <source>
        <dbReference type="ARBA" id="ARBA00022967"/>
    </source>
</evidence>